<keyword evidence="3 5" id="KW-0560">Oxidoreductase</keyword>
<dbReference type="EMBL" id="JAEEGA010000017">
    <property type="protein sequence ID" value="MBP1043576.1"/>
    <property type="molecule type" value="Genomic_DNA"/>
</dbReference>
<evidence type="ECO:0000256" key="4">
    <source>
        <dbReference type="ARBA" id="ARBA00023027"/>
    </source>
</evidence>
<keyword evidence="4" id="KW-0520">NAD</keyword>
<keyword evidence="9" id="KW-1185">Reference proteome</keyword>
<dbReference type="AlphaFoldDB" id="A0A940PCJ3"/>
<dbReference type="Gene3D" id="3.40.50.720">
    <property type="entry name" value="NAD(P)-binding Rossmann-like Domain"/>
    <property type="match status" value="2"/>
</dbReference>
<dbReference type="SUPFAM" id="SSF52283">
    <property type="entry name" value="Formate/glycerate dehydrogenase catalytic domain-like"/>
    <property type="match status" value="1"/>
</dbReference>
<dbReference type="InterPro" id="IPR050857">
    <property type="entry name" value="D-2-hydroxyacid_DH"/>
</dbReference>
<dbReference type="InterPro" id="IPR029752">
    <property type="entry name" value="D-isomer_DH_CS1"/>
</dbReference>
<evidence type="ECO:0000256" key="1">
    <source>
        <dbReference type="ARBA" id="ARBA00005854"/>
    </source>
</evidence>
<feature type="domain" description="D-isomer specific 2-hydroxyacid dehydrogenase catalytic" evidence="6">
    <location>
        <begin position="6"/>
        <end position="313"/>
    </location>
</feature>
<dbReference type="GO" id="GO:0016616">
    <property type="term" value="F:oxidoreductase activity, acting on the CH-OH group of donors, NAD or NADP as acceptor"/>
    <property type="evidence" value="ECO:0007669"/>
    <property type="project" value="InterPro"/>
</dbReference>
<feature type="domain" description="D-isomer specific 2-hydroxyacid dehydrogenase NAD-binding" evidence="7">
    <location>
        <begin position="107"/>
        <end position="285"/>
    </location>
</feature>
<dbReference type="PROSITE" id="PS00670">
    <property type="entry name" value="D_2_HYDROXYACID_DH_2"/>
    <property type="match status" value="1"/>
</dbReference>
<evidence type="ECO:0000313" key="9">
    <source>
        <dbReference type="Proteomes" id="UP000674938"/>
    </source>
</evidence>
<proteinExistence type="inferred from homology"/>
<dbReference type="InterPro" id="IPR006139">
    <property type="entry name" value="D-isomer_2_OHA_DH_cat_dom"/>
</dbReference>
<gene>
    <name evidence="8" type="ORF">I6N95_21350</name>
</gene>
<name>A0A940PCJ3_9ENTE</name>
<dbReference type="Proteomes" id="UP000674938">
    <property type="component" value="Unassembled WGS sequence"/>
</dbReference>
<accession>A0A940PCJ3</accession>
<dbReference type="SUPFAM" id="SSF51735">
    <property type="entry name" value="NAD(P)-binding Rossmann-fold domains"/>
    <property type="match status" value="1"/>
</dbReference>
<evidence type="ECO:0000259" key="6">
    <source>
        <dbReference type="Pfam" id="PF00389"/>
    </source>
</evidence>
<dbReference type="RefSeq" id="WP_209531429.1">
    <property type="nucleotide sequence ID" value="NZ_JAEEGA010000017.1"/>
</dbReference>
<evidence type="ECO:0000313" key="8">
    <source>
        <dbReference type="EMBL" id="MBP1043576.1"/>
    </source>
</evidence>
<dbReference type="FunFam" id="3.40.50.720:FF:000203">
    <property type="entry name" value="D-3-phosphoglycerate dehydrogenase (SerA)"/>
    <property type="match status" value="1"/>
</dbReference>
<dbReference type="PANTHER" id="PTHR42789">
    <property type="entry name" value="D-ISOMER SPECIFIC 2-HYDROXYACID DEHYDROGENASE FAMILY PROTEIN (AFU_ORTHOLOGUE AFUA_6G10090)"/>
    <property type="match status" value="1"/>
</dbReference>
<comment type="caution">
    <text evidence="8">The sequence shown here is derived from an EMBL/GenBank/DDBJ whole genome shotgun (WGS) entry which is preliminary data.</text>
</comment>
<dbReference type="InterPro" id="IPR036291">
    <property type="entry name" value="NAD(P)-bd_dom_sf"/>
</dbReference>
<dbReference type="PROSITE" id="PS00065">
    <property type="entry name" value="D_2_HYDROXYACID_DH_1"/>
    <property type="match status" value="1"/>
</dbReference>
<dbReference type="Pfam" id="PF02826">
    <property type="entry name" value="2-Hacid_dh_C"/>
    <property type="match status" value="1"/>
</dbReference>
<evidence type="ECO:0000256" key="3">
    <source>
        <dbReference type="ARBA" id="ARBA00023002"/>
    </source>
</evidence>
<evidence type="ECO:0000259" key="7">
    <source>
        <dbReference type="Pfam" id="PF02826"/>
    </source>
</evidence>
<evidence type="ECO:0000256" key="5">
    <source>
        <dbReference type="RuleBase" id="RU003719"/>
    </source>
</evidence>
<dbReference type="GO" id="GO:0051287">
    <property type="term" value="F:NAD binding"/>
    <property type="evidence" value="ECO:0007669"/>
    <property type="project" value="InterPro"/>
</dbReference>
<dbReference type="Pfam" id="PF00389">
    <property type="entry name" value="2-Hacid_dh"/>
    <property type="match status" value="1"/>
</dbReference>
<comment type="similarity">
    <text evidence="1 5">Belongs to the D-isomer specific 2-hydroxyacid dehydrogenase family.</text>
</comment>
<dbReference type="GO" id="GO:0008652">
    <property type="term" value="P:amino acid biosynthetic process"/>
    <property type="evidence" value="ECO:0007669"/>
    <property type="project" value="UniProtKB-KW"/>
</dbReference>
<sequence>MRMKKVLVTGIVSKAGLAELEKKCEVTYSEIPFKRSWVLEHLSEYDGVILMGMTADKEFIEAGKNLAIISVNGVGFDHVDLTAAAEQGITVSNSPQSVRVATAELTFSLILAAAKRLHEYDSIVRSGSWVDVSEERYQGLTLDQKTLGVYGFGRIGQTVAKYADAFGMKIIYHDHVKLPEKVEKATNATYVEFDTMLSEADVITIHAPLLESTRGIFNEETFKKMKSSAYLVNAARGPIVSEAALVSALKHHEIAGAGLDVFENEPRVSEALRTLPTVIMAPHAGTGTVAGRQEIATEAAANIISFFEGKPVNVVSH</sequence>
<keyword evidence="2" id="KW-0028">Amino-acid biosynthesis</keyword>
<evidence type="ECO:0000256" key="2">
    <source>
        <dbReference type="ARBA" id="ARBA00022605"/>
    </source>
</evidence>
<dbReference type="PANTHER" id="PTHR42789:SF1">
    <property type="entry name" value="D-ISOMER SPECIFIC 2-HYDROXYACID DEHYDROGENASE FAMILY PROTEIN (AFU_ORTHOLOGUE AFUA_6G10090)"/>
    <property type="match status" value="1"/>
</dbReference>
<reference evidence="8" key="1">
    <citation type="submission" date="2020-12" db="EMBL/GenBank/DDBJ databases">
        <title>Vagococcus allomyrinae sp. nov. and Enterococcus lavae sp. nov., isolated from the larvae of Allomyrina dichotoma.</title>
        <authorList>
            <person name="Lee S.D."/>
        </authorList>
    </citation>
    <scope>NUCLEOTIDE SEQUENCE</scope>
    <source>
        <strain evidence="8">BWB3-3</strain>
    </source>
</reference>
<dbReference type="InterPro" id="IPR006140">
    <property type="entry name" value="D-isomer_DH_NAD-bd"/>
</dbReference>
<organism evidence="8 9">
    <name type="scientific">Vagococcus allomyrinae</name>
    <dbReference type="NCBI Taxonomy" id="2794353"/>
    <lineage>
        <taxon>Bacteria</taxon>
        <taxon>Bacillati</taxon>
        <taxon>Bacillota</taxon>
        <taxon>Bacilli</taxon>
        <taxon>Lactobacillales</taxon>
        <taxon>Enterococcaceae</taxon>
        <taxon>Vagococcus</taxon>
    </lineage>
</organism>
<dbReference type="InterPro" id="IPR029753">
    <property type="entry name" value="D-isomer_DH_CS"/>
</dbReference>
<protein>
    <submittedName>
        <fullName evidence="8">Dihydrofolate reductase</fullName>
    </submittedName>
</protein>